<dbReference type="PANTHER" id="PTHR30614">
    <property type="entry name" value="MEMBRANE COMPONENT OF AMINO ACID ABC TRANSPORTER"/>
    <property type="match status" value="1"/>
</dbReference>
<sequence>MDLALIYDNWELFARGLQNTIILVSCSLLFGGVLAVPLAMVQAYNVPVLGKLALGYSYVFRGTPLLVQLFIIYYGLAQFETVRNSIFWPVLREPFYCALIGFSLNGAAYASEIFRGALLDVGKGYWEAAMACGMSWAAAFRRIILPIALRKSIPAYSNEVIFVLHGSVLASTITVVDILGAGRQLNGTYYVTYEGFITAAALYMAIVFTLSLVFRALEFKFLRFM</sequence>
<organism evidence="11 12">
    <name type="scientific">Ruegeria haliotis</name>
    <dbReference type="NCBI Taxonomy" id="2747601"/>
    <lineage>
        <taxon>Bacteria</taxon>
        <taxon>Pseudomonadati</taxon>
        <taxon>Pseudomonadota</taxon>
        <taxon>Alphaproteobacteria</taxon>
        <taxon>Rhodobacterales</taxon>
        <taxon>Roseobacteraceae</taxon>
        <taxon>Ruegeria</taxon>
    </lineage>
</organism>
<evidence type="ECO:0000256" key="9">
    <source>
        <dbReference type="RuleBase" id="RU363032"/>
    </source>
</evidence>
<keyword evidence="7 9" id="KW-1133">Transmembrane helix</keyword>
<feature type="transmembrane region" description="Helical" evidence="9">
    <location>
        <begin position="56"/>
        <end position="76"/>
    </location>
</feature>
<evidence type="ECO:0000313" key="12">
    <source>
        <dbReference type="Proteomes" id="UP000630805"/>
    </source>
</evidence>
<comment type="similarity">
    <text evidence="2">Belongs to the binding-protein-dependent transport system permease family. HisMQ subfamily.</text>
</comment>
<proteinExistence type="inferred from homology"/>
<reference evidence="11 12" key="1">
    <citation type="submission" date="2020-06" db="EMBL/GenBank/DDBJ databases">
        <authorList>
            <person name="Cao W.R."/>
        </authorList>
    </citation>
    <scope>NUCLEOTIDE SEQUENCE [LARGE SCALE GENOMIC DNA]</scope>
    <source>
        <strain evidence="11 12">B1Z28</strain>
    </source>
</reference>
<dbReference type="InterPro" id="IPR035906">
    <property type="entry name" value="MetI-like_sf"/>
</dbReference>
<dbReference type="SUPFAM" id="SSF161098">
    <property type="entry name" value="MetI-like"/>
    <property type="match status" value="1"/>
</dbReference>
<accession>A0ABX2PVB9</accession>
<keyword evidence="4" id="KW-1003">Cell membrane</keyword>
<dbReference type="InterPro" id="IPR010065">
    <property type="entry name" value="AA_ABC_transptr_permease_3TM"/>
</dbReference>
<feature type="transmembrane region" description="Helical" evidence="9">
    <location>
        <begin position="21"/>
        <end position="44"/>
    </location>
</feature>
<dbReference type="RefSeq" id="WP_176865932.1">
    <property type="nucleotide sequence ID" value="NZ_JABXWT010000008.1"/>
</dbReference>
<dbReference type="PANTHER" id="PTHR30614:SF10">
    <property type="entry name" value="ARGININE ABC TRANSPORTER PERMEASE PROTEIN ARTM"/>
    <property type="match status" value="1"/>
</dbReference>
<dbReference type="Pfam" id="PF00528">
    <property type="entry name" value="BPD_transp_1"/>
    <property type="match status" value="1"/>
</dbReference>
<dbReference type="InterPro" id="IPR043429">
    <property type="entry name" value="ArtM/GltK/GlnP/TcyL/YhdX-like"/>
</dbReference>
<feature type="transmembrane region" description="Helical" evidence="9">
    <location>
        <begin position="156"/>
        <end position="176"/>
    </location>
</feature>
<evidence type="ECO:0000256" key="8">
    <source>
        <dbReference type="ARBA" id="ARBA00023136"/>
    </source>
</evidence>
<evidence type="ECO:0000256" key="6">
    <source>
        <dbReference type="ARBA" id="ARBA00022692"/>
    </source>
</evidence>
<evidence type="ECO:0000313" key="11">
    <source>
        <dbReference type="EMBL" id="NVO56974.1"/>
    </source>
</evidence>
<comment type="caution">
    <text evidence="11">The sequence shown here is derived from an EMBL/GenBank/DDBJ whole genome shotgun (WGS) entry which is preliminary data.</text>
</comment>
<dbReference type="NCBIfam" id="TIGR01726">
    <property type="entry name" value="HEQRo_perm_3TM"/>
    <property type="match status" value="1"/>
</dbReference>
<dbReference type="Proteomes" id="UP000630805">
    <property type="component" value="Unassembled WGS sequence"/>
</dbReference>
<keyword evidence="3 9" id="KW-0813">Transport</keyword>
<dbReference type="PROSITE" id="PS50928">
    <property type="entry name" value="ABC_TM1"/>
    <property type="match status" value="1"/>
</dbReference>
<dbReference type="CDD" id="cd06261">
    <property type="entry name" value="TM_PBP2"/>
    <property type="match status" value="1"/>
</dbReference>
<comment type="subcellular location">
    <subcellularLocation>
        <location evidence="1">Cell inner membrane</location>
        <topology evidence="1">Multi-pass membrane protein</topology>
    </subcellularLocation>
    <subcellularLocation>
        <location evidence="9">Cell membrane</location>
        <topology evidence="9">Multi-pass membrane protein</topology>
    </subcellularLocation>
</comment>
<evidence type="ECO:0000256" key="3">
    <source>
        <dbReference type="ARBA" id="ARBA00022448"/>
    </source>
</evidence>
<evidence type="ECO:0000259" key="10">
    <source>
        <dbReference type="PROSITE" id="PS50928"/>
    </source>
</evidence>
<keyword evidence="12" id="KW-1185">Reference proteome</keyword>
<dbReference type="InterPro" id="IPR000515">
    <property type="entry name" value="MetI-like"/>
</dbReference>
<evidence type="ECO:0000256" key="4">
    <source>
        <dbReference type="ARBA" id="ARBA00022475"/>
    </source>
</evidence>
<evidence type="ECO:0000256" key="5">
    <source>
        <dbReference type="ARBA" id="ARBA00022519"/>
    </source>
</evidence>
<feature type="domain" description="ABC transmembrane type-1" evidence="10">
    <location>
        <begin position="17"/>
        <end position="214"/>
    </location>
</feature>
<keyword evidence="5" id="KW-0997">Cell inner membrane</keyword>
<feature type="transmembrane region" description="Helical" evidence="9">
    <location>
        <begin position="196"/>
        <end position="217"/>
    </location>
</feature>
<evidence type="ECO:0000256" key="7">
    <source>
        <dbReference type="ARBA" id="ARBA00022989"/>
    </source>
</evidence>
<dbReference type="EMBL" id="JABXWT010000008">
    <property type="protein sequence ID" value="NVO56974.1"/>
    <property type="molecule type" value="Genomic_DNA"/>
</dbReference>
<gene>
    <name evidence="11" type="ORF">HW561_14355</name>
</gene>
<keyword evidence="6 9" id="KW-0812">Transmembrane</keyword>
<dbReference type="Gene3D" id="1.10.3720.10">
    <property type="entry name" value="MetI-like"/>
    <property type="match status" value="1"/>
</dbReference>
<protein>
    <submittedName>
        <fullName evidence="11">ABC transporter permease subunit</fullName>
    </submittedName>
</protein>
<keyword evidence="8 9" id="KW-0472">Membrane</keyword>
<evidence type="ECO:0000256" key="1">
    <source>
        <dbReference type="ARBA" id="ARBA00004429"/>
    </source>
</evidence>
<name>A0ABX2PVB9_9RHOB</name>
<evidence type="ECO:0000256" key="2">
    <source>
        <dbReference type="ARBA" id="ARBA00010072"/>
    </source>
</evidence>